<protein>
    <recommendedName>
        <fullName evidence="1">ATPase AAA-type core domain-containing protein</fullName>
    </recommendedName>
</protein>
<dbReference type="Pfam" id="PF13304">
    <property type="entry name" value="AAA_21"/>
    <property type="match status" value="1"/>
</dbReference>
<dbReference type="Gene3D" id="3.40.50.300">
    <property type="entry name" value="P-loop containing nucleotide triphosphate hydrolases"/>
    <property type="match status" value="1"/>
</dbReference>
<proteinExistence type="predicted"/>
<dbReference type="InterPro" id="IPR003959">
    <property type="entry name" value="ATPase_AAA_core"/>
</dbReference>
<feature type="domain" description="ATPase AAA-type core" evidence="1">
    <location>
        <begin position="38"/>
        <end position="300"/>
    </location>
</feature>
<organism evidence="2 3">
    <name type="scientific">Engelhardtia mirabilis</name>
    <dbReference type="NCBI Taxonomy" id="2528011"/>
    <lineage>
        <taxon>Bacteria</taxon>
        <taxon>Pseudomonadati</taxon>
        <taxon>Planctomycetota</taxon>
        <taxon>Planctomycetia</taxon>
        <taxon>Planctomycetia incertae sedis</taxon>
        <taxon>Engelhardtia</taxon>
    </lineage>
</organism>
<evidence type="ECO:0000313" key="2">
    <source>
        <dbReference type="EMBL" id="QDU69641.1"/>
    </source>
</evidence>
<evidence type="ECO:0000313" key="3">
    <source>
        <dbReference type="Proteomes" id="UP000316921"/>
    </source>
</evidence>
<dbReference type="InterPro" id="IPR027417">
    <property type="entry name" value="P-loop_NTPase"/>
</dbReference>
<evidence type="ECO:0000259" key="1">
    <source>
        <dbReference type="Pfam" id="PF13304"/>
    </source>
</evidence>
<dbReference type="GO" id="GO:0005524">
    <property type="term" value="F:ATP binding"/>
    <property type="evidence" value="ECO:0007669"/>
    <property type="project" value="InterPro"/>
</dbReference>
<accession>A0A518BRN5</accession>
<dbReference type="GO" id="GO:0016887">
    <property type="term" value="F:ATP hydrolysis activity"/>
    <property type="evidence" value="ECO:0007669"/>
    <property type="project" value="InterPro"/>
</dbReference>
<gene>
    <name evidence="2" type="ORF">Pla133_47620</name>
</gene>
<reference evidence="2 3" key="1">
    <citation type="submission" date="2019-02" db="EMBL/GenBank/DDBJ databases">
        <title>Deep-cultivation of Planctomycetes and their phenomic and genomic characterization uncovers novel biology.</title>
        <authorList>
            <person name="Wiegand S."/>
            <person name="Jogler M."/>
            <person name="Boedeker C."/>
            <person name="Pinto D."/>
            <person name="Vollmers J."/>
            <person name="Rivas-Marin E."/>
            <person name="Kohn T."/>
            <person name="Peeters S.H."/>
            <person name="Heuer A."/>
            <person name="Rast P."/>
            <person name="Oberbeckmann S."/>
            <person name="Bunk B."/>
            <person name="Jeske O."/>
            <person name="Meyerdierks A."/>
            <person name="Storesund J.E."/>
            <person name="Kallscheuer N."/>
            <person name="Luecker S."/>
            <person name="Lage O.M."/>
            <person name="Pohl T."/>
            <person name="Merkel B.J."/>
            <person name="Hornburger P."/>
            <person name="Mueller R.-W."/>
            <person name="Bruemmer F."/>
            <person name="Labrenz M."/>
            <person name="Spormann A.M."/>
            <person name="Op den Camp H."/>
            <person name="Overmann J."/>
            <person name="Amann R."/>
            <person name="Jetten M.S.M."/>
            <person name="Mascher T."/>
            <person name="Medema M.H."/>
            <person name="Devos D.P."/>
            <person name="Kaster A.-K."/>
            <person name="Ovreas L."/>
            <person name="Rohde M."/>
            <person name="Galperin M.Y."/>
            <person name="Jogler C."/>
        </authorList>
    </citation>
    <scope>NUCLEOTIDE SEQUENCE [LARGE SCALE GENOMIC DNA]</scope>
    <source>
        <strain evidence="2 3">Pla133</strain>
    </source>
</reference>
<dbReference type="Proteomes" id="UP000316921">
    <property type="component" value="Chromosome"/>
</dbReference>
<dbReference type="KEGG" id="pbap:Pla133_47620"/>
<dbReference type="SUPFAM" id="SSF52540">
    <property type="entry name" value="P-loop containing nucleoside triphosphate hydrolases"/>
    <property type="match status" value="1"/>
</dbReference>
<sequence>MAKPVDSSDSEDREDGMSRLQIENFAHLRSVDIAFGDLTVLVGPQASGKSLTLQWLKAALDGRNIVKALTDAGHPADEPAHLVDLIFGVGMGSGWSADSSVRWENRAVDPGSLSRRGDKQGKARLLYIPAHRALLINDGWAQPFQKLGPDTPVVARLFSQWLFELFRPALDGGALFPRERVLKSEYRDRIDAAVFHGGEVSLREDEGRVRRLHLTHGDVQLPFMTWTSGQREFTPLLFGLYSALPPRKQTKDEHLEWVVIEEPEMGLHPEAITVVLLLCLELLSRGYRVVVSTHSPLVLSAVWMLRRLREIGAGPEFVCDAFDVPARGKTKDVANAALDRGRSLRTFLLKHGPDGVVSKDISSLDPGSEDDDVSGWGGLAGFGSHFGETVRRAVEASRR</sequence>
<name>A0A518BRN5_9BACT</name>
<dbReference type="RefSeq" id="WP_419191878.1">
    <property type="nucleotide sequence ID" value="NZ_CP036287.1"/>
</dbReference>
<dbReference type="AlphaFoldDB" id="A0A518BRN5"/>
<dbReference type="EMBL" id="CP036287">
    <property type="protein sequence ID" value="QDU69641.1"/>
    <property type="molecule type" value="Genomic_DNA"/>
</dbReference>
<dbReference type="PANTHER" id="PTHR40396">
    <property type="entry name" value="ATPASE-LIKE PROTEIN"/>
    <property type="match status" value="1"/>
</dbReference>
<dbReference type="PANTHER" id="PTHR40396:SF1">
    <property type="entry name" value="ATPASE AAA-TYPE CORE DOMAIN-CONTAINING PROTEIN"/>
    <property type="match status" value="1"/>
</dbReference>
<keyword evidence="3" id="KW-1185">Reference proteome</keyword>